<keyword evidence="6 13" id="KW-0812">Transmembrane</keyword>
<dbReference type="Proteomes" id="UP001208938">
    <property type="component" value="Unassembled WGS sequence"/>
</dbReference>
<dbReference type="PANTHER" id="PTHR30529">
    <property type="entry name" value="CYTOCHROME B561"/>
    <property type="match status" value="1"/>
</dbReference>
<dbReference type="RefSeq" id="WP_264506735.1">
    <property type="nucleotide sequence ID" value="NZ_JAPDFL010000001.1"/>
</dbReference>
<gene>
    <name evidence="15" type="ORF">OKW52_16785</name>
</gene>
<evidence type="ECO:0000256" key="2">
    <source>
        <dbReference type="ARBA" id="ARBA00004651"/>
    </source>
</evidence>
<comment type="subcellular location">
    <subcellularLocation>
        <location evidence="2">Cell membrane</location>
        <topology evidence="2">Multi-pass membrane protein</topology>
    </subcellularLocation>
</comment>
<proteinExistence type="inferred from homology"/>
<protein>
    <submittedName>
        <fullName evidence="15">Cytochrome b/b6 domain-containing protein</fullName>
    </submittedName>
</protein>
<dbReference type="Gene3D" id="1.20.950.20">
    <property type="entry name" value="Transmembrane di-heme cytochromes, Chain C"/>
    <property type="match status" value="2"/>
</dbReference>
<dbReference type="EMBL" id="JAPDFL010000001">
    <property type="protein sequence ID" value="MCW1933866.1"/>
    <property type="molecule type" value="Genomic_DNA"/>
</dbReference>
<evidence type="ECO:0000259" key="14">
    <source>
        <dbReference type="Pfam" id="PF01292"/>
    </source>
</evidence>
<evidence type="ECO:0000313" key="16">
    <source>
        <dbReference type="Proteomes" id="UP001208938"/>
    </source>
</evidence>
<keyword evidence="16" id="KW-1185">Reference proteome</keyword>
<evidence type="ECO:0000256" key="8">
    <source>
        <dbReference type="ARBA" id="ARBA00022982"/>
    </source>
</evidence>
<keyword evidence="10" id="KW-0408">Iron</keyword>
<feature type="transmembrane region" description="Helical" evidence="13">
    <location>
        <begin position="12"/>
        <end position="31"/>
    </location>
</feature>
<dbReference type="Pfam" id="PF01292">
    <property type="entry name" value="Ni_hydr_CYTB"/>
    <property type="match status" value="1"/>
</dbReference>
<evidence type="ECO:0000256" key="1">
    <source>
        <dbReference type="ARBA" id="ARBA00001970"/>
    </source>
</evidence>
<dbReference type="InterPro" id="IPR016174">
    <property type="entry name" value="Di-haem_cyt_TM"/>
</dbReference>
<evidence type="ECO:0000256" key="9">
    <source>
        <dbReference type="ARBA" id="ARBA00022989"/>
    </source>
</evidence>
<keyword evidence="4" id="KW-1003">Cell membrane</keyword>
<feature type="domain" description="Cytochrome b561 bacterial/Ni-hydrogenase" evidence="14">
    <location>
        <begin position="4"/>
        <end position="172"/>
    </location>
</feature>
<name>A0ABT3H204_9RHOB</name>
<keyword evidence="9 13" id="KW-1133">Transmembrane helix</keyword>
<comment type="cofactor">
    <cofactor evidence="1">
        <name>heme b</name>
        <dbReference type="ChEBI" id="CHEBI:60344"/>
    </cofactor>
</comment>
<feature type="transmembrane region" description="Helical" evidence="13">
    <location>
        <begin position="85"/>
        <end position="110"/>
    </location>
</feature>
<feature type="transmembrane region" description="Helical" evidence="13">
    <location>
        <begin position="47"/>
        <end position="65"/>
    </location>
</feature>
<keyword evidence="8" id="KW-0249">Electron transport</keyword>
<evidence type="ECO:0000256" key="5">
    <source>
        <dbReference type="ARBA" id="ARBA00022617"/>
    </source>
</evidence>
<evidence type="ECO:0000256" key="6">
    <source>
        <dbReference type="ARBA" id="ARBA00022692"/>
    </source>
</evidence>
<organism evidence="15 16">
    <name type="scientific">Pararhodobacter zhoushanensis</name>
    <dbReference type="NCBI Taxonomy" id="2479545"/>
    <lineage>
        <taxon>Bacteria</taxon>
        <taxon>Pseudomonadati</taxon>
        <taxon>Pseudomonadota</taxon>
        <taxon>Alphaproteobacteria</taxon>
        <taxon>Rhodobacterales</taxon>
        <taxon>Paracoccaceae</taxon>
        <taxon>Pararhodobacter</taxon>
    </lineage>
</organism>
<dbReference type="PANTHER" id="PTHR30529:SF1">
    <property type="entry name" value="CYTOCHROME B561 HOMOLOG 2"/>
    <property type="match status" value="1"/>
</dbReference>
<dbReference type="InterPro" id="IPR052168">
    <property type="entry name" value="Cytochrome_b561_oxidase"/>
</dbReference>
<comment type="similarity">
    <text evidence="12">Belongs to the cytochrome b561 family.</text>
</comment>
<evidence type="ECO:0000256" key="12">
    <source>
        <dbReference type="ARBA" id="ARBA00037975"/>
    </source>
</evidence>
<accession>A0ABT3H204</accession>
<dbReference type="SUPFAM" id="SSF81342">
    <property type="entry name" value="Transmembrane di-heme cytochromes"/>
    <property type="match status" value="1"/>
</dbReference>
<evidence type="ECO:0000256" key="10">
    <source>
        <dbReference type="ARBA" id="ARBA00023004"/>
    </source>
</evidence>
<keyword evidence="3" id="KW-0813">Transport</keyword>
<evidence type="ECO:0000313" key="15">
    <source>
        <dbReference type="EMBL" id="MCW1933866.1"/>
    </source>
</evidence>
<evidence type="ECO:0000256" key="3">
    <source>
        <dbReference type="ARBA" id="ARBA00022448"/>
    </source>
</evidence>
<sequence>MPARYHPILVTLHWLIALLLLMALIAGTLVLDDVPNSAPGKTDALRIHAIMGVSIGVLMLIRLALRLTTRHPAPATSGIALADRLAPLAHWALYALVLGMVGSGIAMAVQSGLGDALFGDGTLPETFDTLFVRGVHGLLATLLILTIALHILAALYHVSVRRDGLLRRMWFGAR</sequence>
<dbReference type="InterPro" id="IPR011577">
    <property type="entry name" value="Cyt_b561_bac/Ni-Hgenase"/>
</dbReference>
<keyword evidence="7" id="KW-0479">Metal-binding</keyword>
<comment type="caution">
    <text evidence="15">The sequence shown here is derived from an EMBL/GenBank/DDBJ whole genome shotgun (WGS) entry which is preliminary data.</text>
</comment>
<reference evidence="15 16" key="1">
    <citation type="submission" date="2022-10" db="EMBL/GenBank/DDBJ databases">
        <title>Pararhodobacter sp. nov., isolated from marine algae.</title>
        <authorList>
            <person name="Choi B.J."/>
            <person name="Kim J.M."/>
            <person name="Lee J.K."/>
            <person name="Choi D.G."/>
            <person name="Jeon C.O."/>
        </authorList>
    </citation>
    <scope>NUCLEOTIDE SEQUENCE [LARGE SCALE GENOMIC DNA]</scope>
    <source>
        <strain evidence="15 16">ZQ420</strain>
    </source>
</reference>
<feature type="transmembrane region" description="Helical" evidence="13">
    <location>
        <begin position="130"/>
        <end position="158"/>
    </location>
</feature>
<keyword evidence="5" id="KW-0349">Heme</keyword>
<evidence type="ECO:0000256" key="7">
    <source>
        <dbReference type="ARBA" id="ARBA00022723"/>
    </source>
</evidence>
<evidence type="ECO:0000256" key="4">
    <source>
        <dbReference type="ARBA" id="ARBA00022475"/>
    </source>
</evidence>
<evidence type="ECO:0000256" key="13">
    <source>
        <dbReference type="SAM" id="Phobius"/>
    </source>
</evidence>
<evidence type="ECO:0000256" key="11">
    <source>
        <dbReference type="ARBA" id="ARBA00023136"/>
    </source>
</evidence>
<keyword evidence="11 13" id="KW-0472">Membrane</keyword>